<dbReference type="Gene3D" id="2.10.109.10">
    <property type="entry name" value="Umud Fragment, subunit A"/>
    <property type="match status" value="1"/>
</dbReference>
<dbReference type="GO" id="GO:0003677">
    <property type="term" value="F:DNA binding"/>
    <property type="evidence" value="ECO:0007669"/>
    <property type="project" value="InterPro"/>
</dbReference>
<evidence type="ECO:0000256" key="4">
    <source>
        <dbReference type="ARBA" id="ARBA00022813"/>
    </source>
</evidence>
<feature type="region of interest" description="Disordered" evidence="8">
    <location>
        <begin position="31"/>
        <end position="60"/>
    </location>
</feature>
<dbReference type="SUPFAM" id="SSF51306">
    <property type="entry name" value="LexA/Signal peptidase"/>
    <property type="match status" value="1"/>
</dbReference>
<keyword evidence="5" id="KW-0234">DNA repair</keyword>
<evidence type="ECO:0000313" key="10">
    <source>
        <dbReference type="EMBL" id="ABM27481.1"/>
    </source>
</evidence>
<dbReference type="GO" id="GO:0009432">
    <property type="term" value="P:SOS response"/>
    <property type="evidence" value="ECO:0007669"/>
    <property type="project" value="UniProtKB-KW"/>
</dbReference>
<dbReference type="GO" id="GO:0016787">
    <property type="term" value="F:hydrolase activity"/>
    <property type="evidence" value="ECO:0007669"/>
    <property type="project" value="UniProtKB-KW"/>
</dbReference>
<dbReference type="InterPro" id="IPR015927">
    <property type="entry name" value="Peptidase_S24_S26A/B/C"/>
</dbReference>
<accession>A0A0H3A7M7</accession>
<evidence type="ECO:0000256" key="1">
    <source>
        <dbReference type="ARBA" id="ARBA00007484"/>
    </source>
</evidence>
<evidence type="ECO:0000256" key="7">
    <source>
        <dbReference type="RuleBase" id="RU003991"/>
    </source>
</evidence>
<gene>
    <name evidence="10" type="ordered locus">Dvul_0458</name>
</gene>
<keyword evidence="2" id="KW-0227">DNA damage</keyword>
<dbReference type="Pfam" id="PF00717">
    <property type="entry name" value="Peptidase_S24"/>
    <property type="match status" value="1"/>
</dbReference>
<sequence length="202" mass="21734">MRFVPGAYRTLSDCIHVEDVPVLRGQVAVGGREAQNGTMKRHTVPDDPPTSNRGQGHAATDRVVPCAVPVKDPPRLSRPLMLSRVAAGFPSPADDYIDRSLDLNDHIVKHPAATFYVRASGESMLGAGVHDGDLLVVDRALDPRPGRVVIAAVDGELTVKRLVREGGRLLLAPENAAYPPLDITGREDVEVWGVVTHVVHAL</sequence>
<dbReference type="EMBL" id="CP000527">
    <property type="protein sequence ID" value="ABM27481.1"/>
    <property type="molecule type" value="Genomic_DNA"/>
</dbReference>
<dbReference type="Proteomes" id="UP000009173">
    <property type="component" value="Chromosome"/>
</dbReference>
<feature type="domain" description="Peptidase S24/S26A/S26B/S26C" evidence="9">
    <location>
        <begin position="79"/>
        <end position="195"/>
    </location>
</feature>
<dbReference type="HOGENOM" id="CLU_066192_0_0_7"/>
<dbReference type="GO" id="GO:0006281">
    <property type="term" value="P:DNA repair"/>
    <property type="evidence" value="ECO:0007669"/>
    <property type="project" value="UniProtKB-KW"/>
</dbReference>
<name>A0A0H3A7M7_NITV4</name>
<dbReference type="InterPro" id="IPR006197">
    <property type="entry name" value="Peptidase_S24_LexA"/>
</dbReference>
<dbReference type="InterPro" id="IPR050077">
    <property type="entry name" value="LexA_repressor"/>
</dbReference>
<dbReference type="InterPro" id="IPR036286">
    <property type="entry name" value="LexA/Signal_pep-like_sf"/>
</dbReference>
<evidence type="ECO:0000256" key="2">
    <source>
        <dbReference type="ARBA" id="ARBA00022763"/>
    </source>
</evidence>
<keyword evidence="3 7" id="KW-0378">Hydrolase</keyword>
<evidence type="ECO:0000256" key="8">
    <source>
        <dbReference type="SAM" id="MobiDB-lite"/>
    </source>
</evidence>
<comment type="similarity">
    <text evidence="1 7">Belongs to the peptidase S24 family.</text>
</comment>
<reference evidence="11" key="1">
    <citation type="journal article" date="2009" name="Environ. Microbiol.">
        <title>Contribution of mobile genetic elements to Desulfovibrio vulgaris genome plasticity.</title>
        <authorList>
            <person name="Walker C.B."/>
            <person name="Stolyar S."/>
            <person name="Chivian D."/>
            <person name="Pinel N."/>
            <person name="Gabster J.A."/>
            <person name="Dehal P.S."/>
            <person name="He Z."/>
            <person name="Yang Z.K."/>
            <person name="Yen H.C."/>
            <person name="Zhou J."/>
            <person name="Wall J.D."/>
            <person name="Hazen T.C."/>
            <person name="Arkin A.P."/>
            <person name="Stahl D.A."/>
        </authorList>
    </citation>
    <scope>NUCLEOTIDE SEQUENCE [LARGE SCALE GENOMIC DNA]</scope>
    <source>
        <strain evidence="11">DP4</strain>
    </source>
</reference>
<evidence type="ECO:0000259" key="9">
    <source>
        <dbReference type="Pfam" id="PF00717"/>
    </source>
</evidence>
<dbReference type="PANTHER" id="PTHR33516">
    <property type="entry name" value="LEXA REPRESSOR"/>
    <property type="match status" value="1"/>
</dbReference>
<dbReference type="PANTHER" id="PTHR33516:SF2">
    <property type="entry name" value="LEXA REPRESSOR-RELATED"/>
    <property type="match status" value="1"/>
</dbReference>
<dbReference type="GO" id="GO:0006355">
    <property type="term" value="P:regulation of DNA-templated transcription"/>
    <property type="evidence" value="ECO:0007669"/>
    <property type="project" value="InterPro"/>
</dbReference>
<keyword evidence="6" id="KW-0742">SOS response</keyword>
<evidence type="ECO:0000256" key="6">
    <source>
        <dbReference type="ARBA" id="ARBA00023236"/>
    </source>
</evidence>
<dbReference type="CDD" id="cd06529">
    <property type="entry name" value="S24_LexA-like"/>
    <property type="match status" value="1"/>
</dbReference>
<evidence type="ECO:0000256" key="5">
    <source>
        <dbReference type="ARBA" id="ARBA00023204"/>
    </source>
</evidence>
<evidence type="ECO:0000256" key="3">
    <source>
        <dbReference type="ARBA" id="ARBA00022801"/>
    </source>
</evidence>
<dbReference type="KEGG" id="dvl:Dvul_0458"/>
<protein>
    <submittedName>
        <fullName evidence="10">SOS response UmuD protein, Serine peptidase, MEROPS family S24</fullName>
    </submittedName>
</protein>
<proteinExistence type="inferred from homology"/>
<dbReference type="NCBIfam" id="NF007621">
    <property type="entry name" value="PRK10276.1"/>
    <property type="match status" value="1"/>
</dbReference>
<dbReference type="AlphaFoldDB" id="A0A0H3A7M7"/>
<evidence type="ECO:0000313" key="11">
    <source>
        <dbReference type="Proteomes" id="UP000009173"/>
    </source>
</evidence>
<keyword evidence="4 7" id="KW-0068">Autocatalytic cleavage</keyword>
<organism evidence="10 11">
    <name type="scientific">Nitratidesulfovibrio vulgaris (strain DP4)</name>
    <name type="common">Desulfovibrio vulgaris</name>
    <dbReference type="NCBI Taxonomy" id="391774"/>
    <lineage>
        <taxon>Bacteria</taxon>
        <taxon>Pseudomonadati</taxon>
        <taxon>Thermodesulfobacteriota</taxon>
        <taxon>Desulfovibrionia</taxon>
        <taxon>Desulfovibrionales</taxon>
        <taxon>Desulfovibrionaceae</taxon>
        <taxon>Nitratidesulfovibrio</taxon>
    </lineage>
</organism>
<dbReference type="PRINTS" id="PR00726">
    <property type="entry name" value="LEXASERPTASE"/>
</dbReference>
<dbReference type="InterPro" id="IPR039418">
    <property type="entry name" value="LexA-like"/>
</dbReference>